<sequence length="338" mass="36221">MPDNIFLVVLIFAASLYVLMKGADWLIDGASALARELKISELIIGLTVIAFGTSLPEFVVSIQAAIYGSPELSYSNVVGSNIANILLILGATSLIMPLKAPEEVHKDIYFFFGLVLTFAVVVIASSTDNKEGIFFTSELGTFGGLSLLAFFVAFIFRIIGKRKDGVLEILPSEDNDDGEDDDELPLSKAILYLIAGTAMIILGGEFTVQSAIGIAQKLGVPESTIGLTIVAFGTSLPELVASLAAAGKKKGDMAIGNILGSNLMNLAFVLGSAATFFPIFINAWGVFDMLVHTLISFGFLGLMARRSVKFNLNRQTGIVFLILYVSYMTIIGMRDFVT</sequence>
<feature type="transmembrane region" description="Helical" evidence="5">
    <location>
        <begin position="108"/>
        <end position="127"/>
    </location>
</feature>
<dbReference type="OrthoDB" id="9794225at2"/>
<evidence type="ECO:0000313" key="7">
    <source>
        <dbReference type="EMBL" id="SMF49413.1"/>
    </source>
</evidence>
<comment type="subcellular location">
    <subcellularLocation>
        <location evidence="1">Membrane</location>
        <topology evidence="1">Multi-pass membrane protein</topology>
    </subcellularLocation>
</comment>
<feature type="domain" description="Sodium/calcium exchanger membrane region" evidence="6">
    <location>
        <begin position="8"/>
        <end position="158"/>
    </location>
</feature>
<feature type="transmembrane region" description="Helical" evidence="5">
    <location>
        <begin position="39"/>
        <end position="66"/>
    </location>
</feature>
<evidence type="ECO:0000256" key="4">
    <source>
        <dbReference type="ARBA" id="ARBA00023136"/>
    </source>
</evidence>
<dbReference type="GO" id="GO:0008273">
    <property type="term" value="F:calcium, potassium:sodium antiporter activity"/>
    <property type="evidence" value="ECO:0007669"/>
    <property type="project" value="TreeGrafter"/>
</dbReference>
<evidence type="ECO:0000259" key="6">
    <source>
        <dbReference type="Pfam" id="PF01699"/>
    </source>
</evidence>
<dbReference type="STRING" id="1513793.SAMN06296036_11573"/>
<dbReference type="GO" id="GO:0005262">
    <property type="term" value="F:calcium channel activity"/>
    <property type="evidence" value="ECO:0007669"/>
    <property type="project" value="TreeGrafter"/>
</dbReference>
<feature type="transmembrane region" description="Helical" evidence="5">
    <location>
        <begin position="139"/>
        <end position="159"/>
    </location>
</feature>
<name>A0A1Y6C7T3_9BACT</name>
<keyword evidence="3 5" id="KW-1133">Transmembrane helix</keyword>
<evidence type="ECO:0000256" key="5">
    <source>
        <dbReference type="SAM" id="Phobius"/>
    </source>
</evidence>
<dbReference type="EMBL" id="FWZT01000015">
    <property type="protein sequence ID" value="SMF49413.1"/>
    <property type="molecule type" value="Genomic_DNA"/>
</dbReference>
<feature type="transmembrane region" description="Helical" evidence="5">
    <location>
        <begin position="258"/>
        <end position="280"/>
    </location>
</feature>
<evidence type="ECO:0000256" key="1">
    <source>
        <dbReference type="ARBA" id="ARBA00004141"/>
    </source>
</evidence>
<evidence type="ECO:0000313" key="8">
    <source>
        <dbReference type="Proteomes" id="UP000192907"/>
    </source>
</evidence>
<gene>
    <name evidence="7" type="ORF">SAMN06296036_11573</name>
</gene>
<protein>
    <submittedName>
        <fullName evidence="7">Cation:H+ antiporter</fullName>
    </submittedName>
</protein>
<organism evidence="7 8">
    <name type="scientific">Pseudobacteriovorax antillogorgiicola</name>
    <dbReference type="NCBI Taxonomy" id="1513793"/>
    <lineage>
        <taxon>Bacteria</taxon>
        <taxon>Pseudomonadati</taxon>
        <taxon>Bdellovibrionota</taxon>
        <taxon>Oligoflexia</taxon>
        <taxon>Oligoflexales</taxon>
        <taxon>Pseudobacteriovoracaceae</taxon>
        <taxon>Pseudobacteriovorax</taxon>
    </lineage>
</organism>
<dbReference type="InterPro" id="IPR004837">
    <property type="entry name" value="NaCa_Exmemb"/>
</dbReference>
<dbReference type="InterPro" id="IPR044880">
    <property type="entry name" value="NCX_ion-bd_dom_sf"/>
</dbReference>
<feature type="transmembrane region" description="Helical" evidence="5">
    <location>
        <begin position="190"/>
        <end position="212"/>
    </location>
</feature>
<feature type="transmembrane region" description="Helical" evidence="5">
    <location>
        <begin position="316"/>
        <end position="333"/>
    </location>
</feature>
<feature type="transmembrane region" description="Helical" evidence="5">
    <location>
        <begin position="78"/>
        <end position="96"/>
    </location>
</feature>
<dbReference type="InterPro" id="IPR004481">
    <property type="entry name" value="K/Na/Ca-exchanger"/>
</dbReference>
<feature type="transmembrane region" description="Helical" evidence="5">
    <location>
        <begin position="286"/>
        <end position="304"/>
    </location>
</feature>
<dbReference type="PANTHER" id="PTHR10846">
    <property type="entry name" value="SODIUM/POTASSIUM/CALCIUM EXCHANGER"/>
    <property type="match status" value="1"/>
</dbReference>
<keyword evidence="8" id="KW-1185">Reference proteome</keyword>
<dbReference type="Pfam" id="PF01699">
    <property type="entry name" value="Na_Ca_ex"/>
    <property type="match status" value="2"/>
</dbReference>
<reference evidence="8" key="1">
    <citation type="submission" date="2017-04" db="EMBL/GenBank/DDBJ databases">
        <authorList>
            <person name="Varghese N."/>
            <person name="Submissions S."/>
        </authorList>
    </citation>
    <scope>NUCLEOTIDE SEQUENCE [LARGE SCALE GENOMIC DNA]</scope>
    <source>
        <strain evidence="8">RKEM611</strain>
    </source>
</reference>
<accession>A0A1Y6C7T3</accession>
<dbReference type="NCBIfam" id="TIGR00367">
    <property type="entry name" value="calcium/sodium antiporter"/>
    <property type="match status" value="1"/>
</dbReference>
<dbReference type="GO" id="GO:0005886">
    <property type="term" value="C:plasma membrane"/>
    <property type="evidence" value="ECO:0007669"/>
    <property type="project" value="TreeGrafter"/>
</dbReference>
<dbReference type="Gene3D" id="1.20.1420.30">
    <property type="entry name" value="NCX, central ion-binding region"/>
    <property type="match status" value="2"/>
</dbReference>
<evidence type="ECO:0000256" key="2">
    <source>
        <dbReference type="ARBA" id="ARBA00022692"/>
    </source>
</evidence>
<dbReference type="RefSeq" id="WP_132319738.1">
    <property type="nucleotide sequence ID" value="NZ_FWZT01000015.1"/>
</dbReference>
<dbReference type="GO" id="GO:0006874">
    <property type="term" value="P:intracellular calcium ion homeostasis"/>
    <property type="evidence" value="ECO:0007669"/>
    <property type="project" value="TreeGrafter"/>
</dbReference>
<evidence type="ECO:0000256" key="3">
    <source>
        <dbReference type="ARBA" id="ARBA00022989"/>
    </source>
</evidence>
<feature type="transmembrane region" description="Helical" evidence="5">
    <location>
        <begin position="6"/>
        <end position="27"/>
    </location>
</feature>
<feature type="domain" description="Sodium/calcium exchanger membrane region" evidence="6">
    <location>
        <begin position="189"/>
        <end position="331"/>
    </location>
</feature>
<dbReference type="PANTHER" id="PTHR10846:SF8">
    <property type="entry name" value="INNER MEMBRANE PROTEIN YRBG"/>
    <property type="match status" value="1"/>
</dbReference>
<dbReference type="AlphaFoldDB" id="A0A1Y6C7T3"/>
<dbReference type="Proteomes" id="UP000192907">
    <property type="component" value="Unassembled WGS sequence"/>
</dbReference>
<keyword evidence="2 5" id="KW-0812">Transmembrane</keyword>
<proteinExistence type="predicted"/>
<keyword evidence="4 5" id="KW-0472">Membrane</keyword>